<organism evidence="1 2">
    <name type="scientific">Caenorhabditis angaria</name>
    <dbReference type="NCBI Taxonomy" id="860376"/>
    <lineage>
        <taxon>Eukaryota</taxon>
        <taxon>Metazoa</taxon>
        <taxon>Ecdysozoa</taxon>
        <taxon>Nematoda</taxon>
        <taxon>Chromadorea</taxon>
        <taxon>Rhabditida</taxon>
        <taxon>Rhabditina</taxon>
        <taxon>Rhabditomorpha</taxon>
        <taxon>Rhabditoidea</taxon>
        <taxon>Rhabditidae</taxon>
        <taxon>Peloderinae</taxon>
        <taxon>Caenorhabditis</taxon>
    </lineage>
</organism>
<dbReference type="Proteomes" id="UP001152747">
    <property type="component" value="Unassembled WGS sequence"/>
</dbReference>
<comment type="caution">
    <text evidence="1">The sequence shown here is derived from an EMBL/GenBank/DDBJ whole genome shotgun (WGS) entry which is preliminary data.</text>
</comment>
<evidence type="ECO:0000313" key="1">
    <source>
        <dbReference type="EMBL" id="CAI5441373.1"/>
    </source>
</evidence>
<gene>
    <name evidence="1" type="ORF">CAMP_LOCUS4010</name>
</gene>
<dbReference type="EMBL" id="CANHGI010000002">
    <property type="protein sequence ID" value="CAI5441373.1"/>
    <property type="molecule type" value="Genomic_DNA"/>
</dbReference>
<name>A0A9P1IB25_9PELO</name>
<dbReference type="AlphaFoldDB" id="A0A9P1IB25"/>
<keyword evidence="2" id="KW-1185">Reference proteome</keyword>
<proteinExistence type="predicted"/>
<protein>
    <submittedName>
        <fullName evidence="1">Uncharacterized protein</fullName>
    </submittedName>
</protein>
<sequence>MIFIGSNFRIEVRENSTGIRRKVYSTNTFQTYNFKTKKWSDENGKEIANGVRVVRVSENIARLDNLQKQDAGEYNRDPPNENEDKAYDETQFLFVIDGPPKALLK</sequence>
<evidence type="ECO:0000313" key="2">
    <source>
        <dbReference type="Proteomes" id="UP001152747"/>
    </source>
</evidence>
<reference evidence="1" key="1">
    <citation type="submission" date="2022-11" db="EMBL/GenBank/DDBJ databases">
        <authorList>
            <person name="Kikuchi T."/>
        </authorList>
    </citation>
    <scope>NUCLEOTIDE SEQUENCE</scope>
    <source>
        <strain evidence="1">PS1010</strain>
    </source>
</reference>
<accession>A0A9P1IB25</accession>